<dbReference type="InterPro" id="IPR042242">
    <property type="entry name" value="RecO_C"/>
</dbReference>
<dbReference type="InterPro" id="IPR012340">
    <property type="entry name" value="NA-bd_OB-fold"/>
</dbReference>
<evidence type="ECO:0000313" key="9">
    <source>
        <dbReference type="Proteomes" id="UP000177796"/>
    </source>
</evidence>
<dbReference type="Gene3D" id="1.20.1440.120">
    <property type="entry name" value="Recombination protein O, C-terminal domain"/>
    <property type="match status" value="1"/>
</dbReference>
<evidence type="ECO:0000256" key="4">
    <source>
        <dbReference type="ARBA" id="ARBA00023172"/>
    </source>
</evidence>
<dbReference type="Gene3D" id="2.40.50.140">
    <property type="entry name" value="Nucleic acid-binding proteins"/>
    <property type="match status" value="1"/>
</dbReference>
<feature type="domain" description="DNA replication/recombination mediator RecO N-terminal" evidence="7">
    <location>
        <begin position="2"/>
        <end position="74"/>
    </location>
</feature>
<evidence type="ECO:0000256" key="5">
    <source>
        <dbReference type="ARBA" id="ARBA00023204"/>
    </source>
</evidence>
<dbReference type="SUPFAM" id="SSF57863">
    <property type="entry name" value="ArfGap/RecO-like zinc finger"/>
    <property type="match status" value="1"/>
</dbReference>
<reference evidence="8 9" key="1">
    <citation type="journal article" date="2016" name="Nat. Commun.">
        <title>Thousands of microbial genomes shed light on interconnected biogeochemical processes in an aquifer system.</title>
        <authorList>
            <person name="Anantharaman K."/>
            <person name="Brown C.T."/>
            <person name="Hug L.A."/>
            <person name="Sharon I."/>
            <person name="Castelle C.J."/>
            <person name="Probst A.J."/>
            <person name="Thomas B.C."/>
            <person name="Singh A."/>
            <person name="Wilkins M.J."/>
            <person name="Karaoz U."/>
            <person name="Brodie E.L."/>
            <person name="Williams K.H."/>
            <person name="Hubbard S.S."/>
            <person name="Banfield J.F."/>
        </authorList>
    </citation>
    <scope>NUCLEOTIDE SEQUENCE [LARGE SCALE GENOMIC DNA]</scope>
</reference>
<dbReference type="Pfam" id="PF11967">
    <property type="entry name" value="RecO_N"/>
    <property type="match status" value="1"/>
</dbReference>
<dbReference type="InterPro" id="IPR022572">
    <property type="entry name" value="DNA_rep/recomb_RecO_N"/>
</dbReference>
<evidence type="ECO:0000256" key="2">
    <source>
        <dbReference type="ARBA" id="ARBA00021310"/>
    </source>
</evidence>
<keyword evidence="5" id="KW-0234">DNA repair</keyword>
<dbReference type="GO" id="GO:0043590">
    <property type="term" value="C:bacterial nucleoid"/>
    <property type="evidence" value="ECO:0007669"/>
    <property type="project" value="TreeGrafter"/>
</dbReference>
<organism evidence="8 9">
    <name type="scientific">Candidatus Yanofskybacteria bacterium RIFCSPHIGHO2_02_FULL_46_19</name>
    <dbReference type="NCBI Taxonomy" id="1802684"/>
    <lineage>
        <taxon>Bacteria</taxon>
        <taxon>Candidatus Yanofskyibacteriota</taxon>
    </lineage>
</organism>
<dbReference type="PANTHER" id="PTHR33991:SF1">
    <property type="entry name" value="DNA REPAIR PROTEIN RECO"/>
    <property type="match status" value="1"/>
</dbReference>
<proteinExistence type="inferred from homology"/>
<dbReference type="PANTHER" id="PTHR33991">
    <property type="entry name" value="DNA REPAIR PROTEIN RECO"/>
    <property type="match status" value="1"/>
</dbReference>
<dbReference type="NCBIfam" id="TIGR00613">
    <property type="entry name" value="reco"/>
    <property type="match status" value="1"/>
</dbReference>
<name>A0A1F8FRW1_9BACT</name>
<evidence type="ECO:0000313" key="8">
    <source>
        <dbReference type="EMBL" id="OGN15857.1"/>
    </source>
</evidence>
<evidence type="ECO:0000256" key="6">
    <source>
        <dbReference type="ARBA" id="ARBA00033409"/>
    </source>
</evidence>
<gene>
    <name evidence="8" type="ORF">A3C81_02065</name>
</gene>
<accession>A0A1F8FRW1</accession>
<dbReference type="AlphaFoldDB" id="A0A1F8FRW1"/>
<dbReference type="Proteomes" id="UP000177796">
    <property type="component" value="Unassembled WGS sequence"/>
</dbReference>
<comment type="caution">
    <text evidence="8">The sequence shown here is derived from an EMBL/GenBank/DDBJ whole genome shotgun (WGS) entry which is preliminary data.</text>
</comment>
<evidence type="ECO:0000259" key="7">
    <source>
        <dbReference type="Pfam" id="PF11967"/>
    </source>
</evidence>
<keyword evidence="4" id="KW-0233">DNA recombination</keyword>
<evidence type="ECO:0000256" key="3">
    <source>
        <dbReference type="ARBA" id="ARBA00022763"/>
    </source>
</evidence>
<dbReference type="InterPro" id="IPR003717">
    <property type="entry name" value="RecO"/>
</dbReference>
<dbReference type="EMBL" id="MGJY01000025">
    <property type="protein sequence ID" value="OGN15857.1"/>
    <property type="molecule type" value="Genomic_DNA"/>
</dbReference>
<keyword evidence="3" id="KW-0227">DNA damage</keyword>
<dbReference type="GO" id="GO:0006310">
    <property type="term" value="P:DNA recombination"/>
    <property type="evidence" value="ECO:0007669"/>
    <property type="project" value="UniProtKB-KW"/>
</dbReference>
<dbReference type="InterPro" id="IPR037278">
    <property type="entry name" value="ARFGAP/RecO"/>
</dbReference>
<dbReference type="SUPFAM" id="SSF50249">
    <property type="entry name" value="Nucleic acid-binding proteins"/>
    <property type="match status" value="1"/>
</dbReference>
<comment type="similarity">
    <text evidence="1">Belongs to the RecO family.</text>
</comment>
<dbReference type="Pfam" id="PF02565">
    <property type="entry name" value="RecO_C"/>
    <property type="match status" value="1"/>
</dbReference>
<sequence>MRAIILKKQDTNEYDQWVTCYTKEFGKLTAVAKSVLKPGSIQGMHLDVLNLVDFELISGRGMPIISAAQVENSYRNLKSSYKSIAAAYFFLETIDKLVFENDSDPILWKFLVETLENLDKNGYDAATFKRRQIKLLEILGYFHEASIINPGPYFEYHANVKFHSLPLLKNGRI</sequence>
<dbReference type="GO" id="GO:0006302">
    <property type="term" value="P:double-strand break repair"/>
    <property type="evidence" value="ECO:0007669"/>
    <property type="project" value="TreeGrafter"/>
</dbReference>
<protein>
    <recommendedName>
        <fullName evidence="2">DNA repair protein RecO</fullName>
    </recommendedName>
    <alternativeName>
        <fullName evidence="6">Recombination protein O</fullName>
    </alternativeName>
</protein>
<evidence type="ECO:0000256" key="1">
    <source>
        <dbReference type="ARBA" id="ARBA00007452"/>
    </source>
</evidence>